<dbReference type="OrthoDB" id="5876240at2759"/>
<evidence type="ECO:0000259" key="2">
    <source>
        <dbReference type="Pfam" id="PF13842"/>
    </source>
</evidence>
<protein>
    <recommendedName>
        <fullName evidence="2">PiggyBac transposable element-derived protein 4 C-terminal zinc-finger domain-containing protein</fullName>
    </recommendedName>
</protein>
<dbReference type="AlphaFoldDB" id="A0A0N0BGA4"/>
<proteinExistence type="predicted"/>
<dbReference type="InterPro" id="IPR032718">
    <property type="entry name" value="PGBD4_Znf_C"/>
</dbReference>
<accession>A0A0N0BGA4</accession>
<dbReference type="Pfam" id="PF13842">
    <property type="entry name" value="zf-Tnp_2"/>
    <property type="match status" value="1"/>
</dbReference>
<feature type="compositionally biased region" description="Low complexity" evidence="1">
    <location>
        <begin position="11"/>
        <end position="22"/>
    </location>
</feature>
<organism evidence="3 4">
    <name type="scientific">Melipona quadrifasciata</name>
    <dbReference type="NCBI Taxonomy" id="166423"/>
    <lineage>
        <taxon>Eukaryota</taxon>
        <taxon>Metazoa</taxon>
        <taxon>Ecdysozoa</taxon>
        <taxon>Arthropoda</taxon>
        <taxon>Hexapoda</taxon>
        <taxon>Insecta</taxon>
        <taxon>Pterygota</taxon>
        <taxon>Neoptera</taxon>
        <taxon>Endopterygota</taxon>
        <taxon>Hymenoptera</taxon>
        <taxon>Apocrita</taxon>
        <taxon>Aculeata</taxon>
        <taxon>Apoidea</taxon>
        <taxon>Anthophila</taxon>
        <taxon>Apidae</taxon>
        <taxon>Melipona</taxon>
    </lineage>
</organism>
<evidence type="ECO:0000256" key="1">
    <source>
        <dbReference type="SAM" id="MobiDB-lite"/>
    </source>
</evidence>
<feature type="non-terminal residue" evidence="3">
    <location>
        <position position="1"/>
    </location>
</feature>
<sequence length="85" mass="9879">QLTGDFRQTRARSSTSTSNSENTRLDGKLHNILTGVRKDCKVCSRRNKHGKRHQTTYYCDTCPEKPGIHFGNCFIKYHTKQNYKD</sequence>
<reference evidence="3 4" key="1">
    <citation type="submission" date="2015-07" db="EMBL/GenBank/DDBJ databases">
        <title>The genome of Melipona quadrifasciata.</title>
        <authorList>
            <person name="Pan H."/>
            <person name="Kapheim K."/>
        </authorList>
    </citation>
    <scope>NUCLEOTIDE SEQUENCE [LARGE SCALE GENOMIC DNA]</scope>
    <source>
        <strain evidence="3">0111107301</strain>
        <tissue evidence="3">Whole body</tissue>
    </source>
</reference>
<evidence type="ECO:0000313" key="4">
    <source>
        <dbReference type="Proteomes" id="UP000053105"/>
    </source>
</evidence>
<keyword evidence="4" id="KW-1185">Reference proteome</keyword>
<evidence type="ECO:0000313" key="3">
    <source>
        <dbReference type="EMBL" id="KOX74511.1"/>
    </source>
</evidence>
<name>A0A0N0BGA4_9HYME</name>
<feature type="domain" description="PiggyBac transposable element-derived protein 4 C-terminal zinc-finger" evidence="2">
    <location>
        <begin position="34"/>
        <end position="78"/>
    </location>
</feature>
<feature type="region of interest" description="Disordered" evidence="1">
    <location>
        <begin position="1"/>
        <end position="25"/>
    </location>
</feature>
<dbReference type="EMBL" id="KQ435788">
    <property type="protein sequence ID" value="KOX74511.1"/>
    <property type="molecule type" value="Genomic_DNA"/>
</dbReference>
<gene>
    <name evidence="3" type="ORF">WN51_00576</name>
</gene>
<dbReference type="Proteomes" id="UP000053105">
    <property type="component" value="Unassembled WGS sequence"/>
</dbReference>